<dbReference type="InterPro" id="IPR003439">
    <property type="entry name" value="ABC_transporter-like_ATP-bd"/>
</dbReference>
<dbReference type="SUPFAM" id="SSF52540">
    <property type="entry name" value="P-loop containing nucleoside triphosphate hydrolases"/>
    <property type="match status" value="1"/>
</dbReference>
<evidence type="ECO:0000256" key="1">
    <source>
        <dbReference type="ARBA" id="ARBA00022448"/>
    </source>
</evidence>
<sequence>MPAAAASHTTPNHTAARLRDVVKRYGQPGRNEVFALAGVSLDIPQGEFTAVMGPSGSGKSTLMHCMAGLDTPTSGLVQLGNRDITQLGDKDLTELRRREIGFIFQAFNLIPTLTAKENIELPFALDGRKPSAEEQQWIGQLAQVLGLTERLGHRPNELSGGQQQRVAIARALATRPRIVIADEPTGNLDSRSGAEVLRLLRNAASQTGQTIVMVTHDPYAASIADRVVFLADGKISRQERGLTPQQISEIMLHDSDVQPGTAVQGGAR</sequence>
<proteinExistence type="predicted"/>
<dbReference type="Proteomes" id="UP001525379">
    <property type="component" value="Unassembled WGS sequence"/>
</dbReference>
<keyword evidence="6" id="KW-1185">Reference proteome</keyword>
<dbReference type="InterPro" id="IPR003593">
    <property type="entry name" value="AAA+_ATPase"/>
</dbReference>
<keyword evidence="3 5" id="KW-0067">ATP-binding</keyword>
<dbReference type="InterPro" id="IPR017911">
    <property type="entry name" value="MacB-like_ATP-bd"/>
</dbReference>
<dbReference type="PANTHER" id="PTHR24220">
    <property type="entry name" value="IMPORT ATP-BINDING PROTEIN"/>
    <property type="match status" value="1"/>
</dbReference>
<dbReference type="PROSITE" id="PS00211">
    <property type="entry name" value="ABC_TRANSPORTER_1"/>
    <property type="match status" value="1"/>
</dbReference>
<dbReference type="PANTHER" id="PTHR24220:SF685">
    <property type="entry name" value="ABC TRANSPORTER RELATED"/>
    <property type="match status" value="1"/>
</dbReference>
<comment type="caution">
    <text evidence="5">The sequence shown here is derived from an EMBL/GenBank/DDBJ whole genome shotgun (WGS) entry which is preliminary data.</text>
</comment>
<protein>
    <submittedName>
        <fullName evidence="5">ABC transporter ATP-binding protein</fullName>
    </submittedName>
</protein>
<dbReference type="InterPro" id="IPR017871">
    <property type="entry name" value="ABC_transporter-like_CS"/>
</dbReference>
<evidence type="ECO:0000256" key="3">
    <source>
        <dbReference type="ARBA" id="ARBA00022840"/>
    </source>
</evidence>
<evidence type="ECO:0000313" key="5">
    <source>
        <dbReference type="EMBL" id="MCT2043484.1"/>
    </source>
</evidence>
<evidence type="ECO:0000313" key="6">
    <source>
        <dbReference type="Proteomes" id="UP001525379"/>
    </source>
</evidence>
<dbReference type="GO" id="GO:0005524">
    <property type="term" value="F:ATP binding"/>
    <property type="evidence" value="ECO:0007669"/>
    <property type="project" value="UniProtKB-KW"/>
</dbReference>
<evidence type="ECO:0000259" key="4">
    <source>
        <dbReference type="PROSITE" id="PS50893"/>
    </source>
</evidence>
<accession>A0ABT2HYU6</accession>
<dbReference type="PROSITE" id="PS50893">
    <property type="entry name" value="ABC_TRANSPORTER_2"/>
    <property type="match status" value="1"/>
</dbReference>
<dbReference type="CDD" id="cd03255">
    <property type="entry name" value="ABC_MJ0796_LolCDE_FtsE"/>
    <property type="match status" value="1"/>
</dbReference>
<feature type="domain" description="ABC transporter" evidence="4">
    <location>
        <begin position="16"/>
        <end position="257"/>
    </location>
</feature>
<gene>
    <name evidence="5" type="ORF">M3D15_09130</name>
</gene>
<dbReference type="Gene3D" id="3.40.50.300">
    <property type="entry name" value="P-loop containing nucleotide triphosphate hydrolases"/>
    <property type="match status" value="1"/>
</dbReference>
<keyword evidence="1" id="KW-0813">Transport</keyword>
<evidence type="ECO:0000256" key="2">
    <source>
        <dbReference type="ARBA" id="ARBA00022741"/>
    </source>
</evidence>
<dbReference type="InterPro" id="IPR015854">
    <property type="entry name" value="ABC_transpr_LolD-like"/>
</dbReference>
<name>A0ABT2HYU6_9MICO</name>
<organism evidence="5 6">
    <name type="scientific">Pseudoclavibacter albus</name>
    <dbReference type="NCBI Taxonomy" id="272241"/>
    <lineage>
        <taxon>Bacteria</taxon>
        <taxon>Bacillati</taxon>
        <taxon>Actinomycetota</taxon>
        <taxon>Actinomycetes</taxon>
        <taxon>Micrococcales</taxon>
        <taxon>Microbacteriaceae</taxon>
        <taxon>Pseudoclavibacter</taxon>
    </lineage>
</organism>
<dbReference type="SMART" id="SM00382">
    <property type="entry name" value="AAA"/>
    <property type="match status" value="1"/>
</dbReference>
<reference evidence="5 6" key="1">
    <citation type="submission" date="2022-04" db="EMBL/GenBank/DDBJ databases">
        <title>Human microbiome associated bacterial genomes.</title>
        <authorList>
            <person name="Sandstrom S."/>
            <person name="Salamzade R."/>
            <person name="Kalan L.R."/>
        </authorList>
    </citation>
    <scope>NUCLEOTIDE SEQUENCE [LARGE SCALE GENOMIC DNA]</scope>
    <source>
        <strain evidence="6">p3-SID1799</strain>
    </source>
</reference>
<keyword evidence="2" id="KW-0547">Nucleotide-binding</keyword>
<dbReference type="EMBL" id="JALXSQ010000048">
    <property type="protein sequence ID" value="MCT2043484.1"/>
    <property type="molecule type" value="Genomic_DNA"/>
</dbReference>
<dbReference type="InterPro" id="IPR027417">
    <property type="entry name" value="P-loop_NTPase"/>
</dbReference>
<dbReference type="Pfam" id="PF00005">
    <property type="entry name" value="ABC_tran"/>
    <property type="match status" value="1"/>
</dbReference>